<dbReference type="HOGENOM" id="CLU_1548043_0_0_1"/>
<evidence type="ECO:0000256" key="1">
    <source>
        <dbReference type="SAM" id="MobiDB-lite"/>
    </source>
</evidence>
<dbReference type="EMBL" id="GL891382">
    <property type="protein sequence ID" value="EGO51397.1"/>
    <property type="molecule type" value="Genomic_DNA"/>
</dbReference>
<dbReference type="AlphaFoldDB" id="F8MYK0"/>
<keyword evidence="2" id="KW-0472">Membrane</keyword>
<proteinExistence type="predicted"/>
<dbReference type="RefSeq" id="XP_009855037.1">
    <property type="nucleotide sequence ID" value="XM_009856735.1"/>
</dbReference>
<feature type="transmembrane region" description="Helical" evidence="2">
    <location>
        <begin position="146"/>
        <end position="165"/>
    </location>
</feature>
<protein>
    <submittedName>
        <fullName evidence="3">Uncharacterized protein</fullName>
    </submittedName>
</protein>
<reference evidence="4" key="1">
    <citation type="journal article" date="2011" name="Genetics">
        <title>Massive changes in genome architecture accompany the transition to self-fertility in the filamentous fungus Neurospora tetrasperma.</title>
        <authorList>
            <person name="Ellison C.E."/>
            <person name="Stajich J.E."/>
            <person name="Jacobson D.J."/>
            <person name="Natvig D.O."/>
            <person name="Lapidus A."/>
            <person name="Foster B."/>
            <person name="Aerts A."/>
            <person name="Riley R."/>
            <person name="Lindquist E.A."/>
            <person name="Grigoriev I.V."/>
            <person name="Taylor J.W."/>
        </authorList>
    </citation>
    <scope>NUCLEOTIDE SEQUENCE [LARGE SCALE GENOMIC DNA]</scope>
    <source>
        <strain evidence="4">FGSC 2508 / P0657</strain>
    </source>
</reference>
<dbReference type="GeneID" id="20824748"/>
<evidence type="ECO:0000256" key="2">
    <source>
        <dbReference type="SAM" id="Phobius"/>
    </source>
</evidence>
<dbReference type="OrthoDB" id="10522177at2759"/>
<feature type="region of interest" description="Disordered" evidence="1">
    <location>
        <begin position="42"/>
        <end position="123"/>
    </location>
</feature>
<keyword evidence="4" id="KW-1185">Reference proteome</keyword>
<feature type="compositionally biased region" description="Polar residues" evidence="1">
    <location>
        <begin position="92"/>
        <end position="113"/>
    </location>
</feature>
<dbReference type="Proteomes" id="UP000008065">
    <property type="component" value="Unassembled WGS sequence"/>
</dbReference>
<accession>F8MYK0</accession>
<dbReference type="VEuPathDB" id="FungiDB:NEUTE1DRAFT_125121"/>
<sequence length="173" mass="18940">MLGRELHDEYWCNHEFISMKMRRECRSREEGKTRRCVTGDKVIVSGDNDHNNGSQPQQFNPAGNRTLLNPSTHYNPQPHHHHPSNSKHLNPQPSTITLLPISRSTGTHSSTASPGLITSPMTPINATTCTRVAASTSTVPSSMSTMASVTAVMLGVLVLVVFVEISHFNVGID</sequence>
<evidence type="ECO:0000313" key="4">
    <source>
        <dbReference type="Proteomes" id="UP000008065"/>
    </source>
</evidence>
<organism evidence="3 4">
    <name type="scientific">Neurospora tetrasperma (strain FGSC 2508 / ATCC MYA-4615 / P0657)</name>
    <dbReference type="NCBI Taxonomy" id="510951"/>
    <lineage>
        <taxon>Eukaryota</taxon>
        <taxon>Fungi</taxon>
        <taxon>Dikarya</taxon>
        <taxon>Ascomycota</taxon>
        <taxon>Pezizomycotina</taxon>
        <taxon>Sordariomycetes</taxon>
        <taxon>Sordariomycetidae</taxon>
        <taxon>Sordariales</taxon>
        <taxon>Sordariaceae</taxon>
        <taxon>Neurospora</taxon>
    </lineage>
</organism>
<feature type="compositionally biased region" description="Polar residues" evidence="1">
    <location>
        <begin position="51"/>
        <end position="70"/>
    </location>
</feature>
<keyword evidence="2" id="KW-0812">Transmembrane</keyword>
<name>F8MYK0_NEUT8</name>
<dbReference type="KEGG" id="nte:NEUTE1DRAFT125121"/>
<evidence type="ECO:0000313" key="3">
    <source>
        <dbReference type="EMBL" id="EGO51397.1"/>
    </source>
</evidence>
<keyword evidence="2" id="KW-1133">Transmembrane helix</keyword>
<gene>
    <name evidence="3" type="ORF">NEUTE1DRAFT_125121</name>
</gene>